<protein>
    <submittedName>
        <fullName evidence="1">Uncharacterized protein</fullName>
    </submittedName>
</protein>
<comment type="caution">
    <text evidence="1">The sequence shown here is derived from an EMBL/GenBank/DDBJ whole genome shotgun (WGS) entry which is preliminary data.</text>
</comment>
<evidence type="ECO:0000313" key="2">
    <source>
        <dbReference type="Proteomes" id="UP001489719"/>
    </source>
</evidence>
<gene>
    <name evidence="1" type="ORF">V1517DRAFT_255585</name>
</gene>
<name>A0ACC3TUJ8_9ASCO</name>
<dbReference type="Proteomes" id="UP001489719">
    <property type="component" value="Unassembled WGS sequence"/>
</dbReference>
<dbReference type="EMBL" id="MU970047">
    <property type="protein sequence ID" value="KAK9324691.1"/>
    <property type="molecule type" value="Genomic_DNA"/>
</dbReference>
<evidence type="ECO:0000313" key="1">
    <source>
        <dbReference type="EMBL" id="KAK9324691.1"/>
    </source>
</evidence>
<organism evidence="1 2">
    <name type="scientific">Lipomyces orientalis</name>
    <dbReference type="NCBI Taxonomy" id="1233043"/>
    <lineage>
        <taxon>Eukaryota</taxon>
        <taxon>Fungi</taxon>
        <taxon>Dikarya</taxon>
        <taxon>Ascomycota</taxon>
        <taxon>Saccharomycotina</taxon>
        <taxon>Lipomycetes</taxon>
        <taxon>Lipomycetales</taxon>
        <taxon>Lipomycetaceae</taxon>
        <taxon>Lipomyces</taxon>
    </lineage>
</organism>
<keyword evidence="2" id="KW-1185">Reference proteome</keyword>
<proteinExistence type="predicted"/>
<accession>A0ACC3TUJ8</accession>
<sequence>MAALKEKKWGDFHAIFRPYWNTGGEMGQWNEELISLLPKTVKVFASAGAGYNWADVGVLAKYGIYYCNGAGASSEAVADMAIFHMLSVFRNLTWSHLAARSGDPERWWDAHKHVNDTSHNPRGHTVGIIGLGNIGYLIAQKAYLAFGVKIVYNDIFRKTMDQEEAIEAEYYDKLEDLVAVADCVVIATPFSGQKIVTAQLLAKFKKGSRLVNIARGGLVDSEALADALESRHIFAAGLDVLEHEPYVNARLIKNENVTLTCHNGGGSLETNYGFESLAMKNVYLVLTEREPLTPVNAQLIRERCSQ</sequence>
<reference evidence="2" key="1">
    <citation type="journal article" date="2024" name="Front. Bioeng. Biotechnol.">
        <title>Genome-scale model development and genomic sequencing of the oleaginous clade Lipomyces.</title>
        <authorList>
            <person name="Czajka J.J."/>
            <person name="Han Y."/>
            <person name="Kim J."/>
            <person name="Mondo S.J."/>
            <person name="Hofstad B.A."/>
            <person name="Robles A."/>
            <person name="Haridas S."/>
            <person name="Riley R."/>
            <person name="LaButti K."/>
            <person name="Pangilinan J."/>
            <person name="Andreopoulos W."/>
            <person name="Lipzen A."/>
            <person name="Yan J."/>
            <person name="Wang M."/>
            <person name="Ng V."/>
            <person name="Grigoriev I.V."/>
            <person name="Spatafora J.W."/>
            <person name="Magnuson J.K."/>
            <person name="Baker S.E."/>
            <person name="Pomraning K.R."/>
        </authorList>
    </citation>
    <scope>NUCLEOTIDE SEQUENCE [LARGE SCALE GENOMIC DNA]</scope>
    <source>
        <strain evidence="2">CBS 10300</strain>
    </source>
</reference>